<organism evidence="2 3">
    <name type="scientific">Kaistia dalseonensis</name>
    <dbReference type="NCBI Taxonomy" id="410840"/>
    <lineage>
        <taxon>Bacteria</taxon>
        <taxon>Pseudomonadati</taxon>
        <taxon>Pseudomonadota</taxon>
        <taxon>Alphaproteobacteria</taxon>
        <taxon>Hyphomicrobiales</taxon>
        <taxon>Kaistiaceae</taxon>
        <taxon>Kaistia</taxon>
    </lineage>
</organism>
<sequence>MTTTYEIPLSATPQTFSITLGTTQYRLGLAYLDTIEGSWILNISDTDGNSILAGVPLVTGHDLLEQYAYLGFAGALYVATDADLDAVPTFENLGTSSHLYFQVD</sequence>
<feature type="domain" description="Cyanophage baseplate Pam3 plug gp18" evidence="1">
    <location>
        <begin position="5"/>
        <end position="101"/>
    </location>
</feature>
<comment type="caution">
    <text evidence="2">The sequence shown here is derived from an EMBL/GenBank/DDBJ whole genome shotgun (WGS) entry which is preliminary data.</text>
</comment>
<accession>A0ABU0H6K3</accession>
<dbReference type="EMBL" id="JAUSVO010000003">
    <property type="protein sequence ID" value="MDQ0437948.1"/>
    <property type="molecule type" value="Genomic_DNA"/>
</dbReference>
<evidence type="ECO:0000259" key="1">
    <source>
        <dbReference type="Pfam" id="PF22479"/>
    </source>
</evidence>
<dbReference type="RefSeq" id="WP_266348874.1">
    <property type="nucleotide sequence ID" value="NZ_JAPKNG010000003.1"/>
</dbReference>
<evidence type="ECO:0000313" key="2">
    <source>
        <dbReference type="EMBL" id="MDQ0437948.1"/>
    </source>
</evidence>
<evidence type="ECO:0000313" key="3">
    <source>
        <dbReference type="Proteomes" id="UP001241603"/>
    </source>
</evidence>
<gene>
    <name evidence="2" type="ORF">QO014_002340</name>
</gene>
<dbReference type="Pfam" id="PF22479">
    <property type="entry name" value="Pam3_gp18"/>
    <property type="match status" value="1"/>
</dbReference>
<proteinExistence type="predicted"/>
<keyword evidence="3" id="KW-1185">Reference proteome</keyword>
<name>A0ABU0H6K3_9HYPH</name>
<dbReference type="InterPro" id="IPR054252">
    <property type="entry name" value="Pam3_gp18"/>
</dbReference>
<dbReference type="Proteomes" id="UP001241603">
    <property type="component" value="Unassembled WGS sequence"/>
</dbReference>
<protein>
    <recommendedName>
        <fullName evidence="1">Cyanophage baseplate Pam3 plug gp18 domain-containing protein</fullName>
    </recommendedName>
</protein>
<reference evidence="2 3" key="1">
    <citation type="submission" date="2023-07" db="EMBL/GenBank/DDBJ databases">
        <title>Genomic Encyclopedia of Type Strains, Phase IV (KMG-IV): sequencing the most valuable type-strain genomes for metagenomic binning, comparative biology and taxonomic classification.</title>
        <authorList>
            <person name="Goeker M."/>
        </authorList>
    </citation>
    <scope>NUCLEOTIDE SEQUENCE [LARGE SCALE GENOMIC DNA]</scope>
    <source>
        <strain evidence="2 3">B6-8</strain>
    </source>
</reference>